<keyword evidence="9 14" id="KW-1133">Transmembrane helix</keyword>
<dbReference type="Pfam" id="PF05730">
    <property type="entry name" value="CFEM"/>
    <property type="match status" value="1"/>
</dbReference>
<evidence type="ECO:0000256" key="10">
    <source>
        <dbReference type="ARBA" id="ARBA00023136"/>
    </source>
</evidence>
<dbReference type="EMBL" id="AZGY01000001">
    <property type="protein sequence ID" value="OAA33286.1"/>
    <property type="molecule type" value="Genomic_DNA"/>
</dbReference>
<evidence type="ECO:0000256" key="6">
    <source>
        <dbReference type="ARBA" id="ARBA00022622"/>
    </source>
</evidence>
<dbReference type="SMART" id="SM00747">
    <property type="entry name" value="CFEM"/>
    <property type="match status" value="1"/>
</dbReference>
<feature type="transmembrane region" description="Helical" evidence="14">
    <location>
        <begin position="316"/>
        <end position="336"/>
    </location>
</feature>
<feature type="signal peptide" evidence="15">
    <location>
        <begin position="1"/>
        <end position="19"/>
    </location>
</feature>
<dbReference type="STRING" id="1081109.A0A166V5F9"/>
<proteinExistence type="inferred from homology"/>
<dbReference type="InterPro" id="IPR049326">
    <property type="entry name" value="Rhodopsin_dom_fungi"/>
</dbReference>
<evidence type="ECO:0000256" key="1">
    <source>
        <dbReference type="ARBA" id="ARBA00004141"/>
    </source>
</evidence>
<feature type="transmembrane region" description="Helical" evidence="14">
    <location>
        <begin position="356"/>
        <end position="379"/>
    </location>
</feature>
<dbReference type="GO" id="GO:0098552">
    <property type="term" value="C:side of membrane"/>
    <property type="evidence" value="ECO:0007669"/>
    <property type="project" value="UniProtKB-KW"/>
</dbReference>
<evidence type="ECO:0000256" key="15">
    <source>
        <dbReference type="SAM" id="SignalP"/>
    </source>
</evidence>
<comment type="similarity">
    <text evidence="4">Belongs to the RBT5 family.</text>
</comment>
<protein>
    <submittedName>
        <fullName evidence="17">Extracellular membrane protein, CFEM domain protein</fullName>
    </submittedName>
</protein>
<comment type="subcellular location">
    <subcellularLocation>
        <location evidence="2">Membrane</location>
        <topology evidence="2">Lipid-anchor</topology>
        <topology evidence="2">GPI-anchor</topology>
    </subcellularLocation>
    <subcellularLocation>
        <location evidence="1">Membrane</location>
        <topology evidence="1">Multi-pass membrane protein</topology>
    </subcellularLocation>
    <subcellularLocation>
        <location evidence="3">Secreted</location>
    </subcellularLocation>
</comment>
<evidence type="ECO:0000256" key="5">
    <source>
        <dbReference type="ARBA" id="ARBA00022525"/>
    </source>
</evidence>
<dbReference type="Pfam" id="PF20684">
    <property type="entry name" value="Fung_rhodopsin"/>
    <property type="match status" value="1"/>
</dbReference>
<keyword evidence="7 14" id="KW-0812">Transmembrane</keyword>
<dbReference type="PANTHER" id="PTHR33048">
    <property type="entry name" value="PTH11-LIKE INTEGRAL MEMBRANE PROTEIN (AFU_ORTHOLOGUE AFUA_5G11245)"/>
    <property type="match status" value="1"/>
</dbReference>
<keyword evidence="10 14" id="KW-0472">Membrane</keyword>
<feature type="domain" description="CFEM" evidence="16">
    <location>
        <begin position="48"/>
        <end position="111"/>
    </location>
</feature>
<organism evidence="17 18">
    <name type="scientific">Moelleriella libera RCEF 2490</name>
    <dbReference type="NCBI Taxonomy" id="1081109"/>
    <lineage>
        <taxon>Eukaryota</taxon>
        <taxon>Fungi</taxon>
        <taxon>Dikarya</taxon>
        <taxon>Ascomycota</taxon>
        <taxon>Pezizomycotina</taxon>
        <taxon>Sordariomycetes</taxon>
        <taxon>Hypocreomycetidae</taxon>
        <taxon>Hypocreales</taxon>
        <taxon>Clavicipitaceae</taxon>
        <taxon>Moelleriella</taxon>
    </lineage>
</organism>
<evidence type="ECO:0000313" key="17">
    <source>
        <dbReference type="EMBL" id="OAA33286.1"/>
    </source>
</evidence>
<evidence type="ECO:0000256" key="11">
    <source>
        <dbReference type="ARBA" id="ARBA00023157"/>
    </source>
</evidence>
<keyword evidence="11" id="KW-1015">Disulfide bond</keyword>
<keyword evidence="5" id="KW-0964">Secreted</keyword>
<dbReference type="InterPro" id="IPR008427">
    <property type="entry name" value="Extracellular_membr_CFEM_dom"/>
</dbReference>
<comment type="caution">
    <text evidence="17">The sequence shown here is derived from an EMBL/GenBank/DDBJ whole genome shotgun (WGS) entry which is preliminary data.</text>
</comment>
<feature type="transmembrane region" description="Helical" evidence="14">
    <location>
        <begin position="125"/>
        <end position="145"/>
    </location>
</feature>
<accession>A0A166V5F9</accession>
<feature type="transmembrane region" description="Helical" evidence="14">
    <location>
        <begin position="157"/>
        <end position="177"/>
    </location>
</feature>
<evidence type="ECO:0000256" key="2">
    <source>
        <dbReference type="ARBA" id="ARBA00004589"/>
    </source>
</evidence>
<keyword evidence="6" id="KW-0336">GPI-anchor</keyword>
<evidence type="ECO:0000256" key="9">
    <source>
        <dbReference type="ARBA" id="ARBA00022989"/>
    </source>
</evidence>
<evidence type="ECO:0000256" key="8">
    <source>
        <dbReference type="ARBA" id="ARBA00022729"/>
    </source>
</evidence>
<evidence type="ECO:0000256" key="4">
    <source>
        <dbReference type="ARBA" id="ARBA00010031"/>
    </source>
</evidence>
<evidence type="ECO:0000256" key="14">
    <source>
        <dbReference type="SAM" id="Phobius"/>
    </source>
</evidence>
<dbReference type="PANTHER" id="PTHR33048:SF143">
    <property type="entry name" value="EXTRACELLULAR MEMBRANE PROTEIN CFEM DOMAIN-CONTAINING PROTEIN-RELATED"/>
    <property type="match status" value="1"/>
</dbReference>
<dbReference type="OrthoDB" id="2496787at2759"/>
<feature type="transmembrane region" description="Helical" evidence="14">
    <location>
        <begin position="197"/>
        <end position="223"/>
    </location>
</feature>
<dbReference type="GO" id="GO:0005576">
    <property type="term" value="C:extracellular region"/>
    <property type="evidence" value="ECO:0007669"/>
    <property type="project" value="UniProtKB-SubCell"/>
</dbReference>
<evidence type="ECO:0000256" key="7">
    <source>
        <dbReference type="ARBA" id="ARBA00022692"/>
    </source>
</evidence>
<dbReference type="Proteomes" id="UP000078544">
    <property type="component" value="Unassembled WGS sequence"/>
</dbReference>
<feature type="transmembrane region" description="Helical" evidence="14">
    <location>
        <begin position="277"/>
        <end position="296"/>
    </location>
</feature>
<reference evidence="17 18" key="1">
    <citation type="journal article" date="2016" name="Genome Biol. Evol.">
        <title>Divergent and convergent evolution of fungal pathogenicity.</title>
        <authorList>
            <person name="Shang Y."/>
            <person name="Xiao G."/>
            <person name="Zheng P."/>
            <person name="Cen K."/>
            <person name="Zhan S."/>
            <person name="Wang C."/>
        </authorList>
    </citation>
    <scope>NUCLEOTIDE SEQUENCE [LARGE SCALE GENOMIC DNA]</scope>
    <source>
        <strain evidence="17 18">RCEF 2490</strain>
    </source>
</reference>
<evidence type="ECO:0000313" key="18">
    <source>
        <dbReference type="Proteomes" id="UP000078544"/>
    </source>
</evidence>
<feature type="chain" id="PRO_5007881030" evidence="15">
    <location>
        <begin position="20"/>
        <end position="450"/>
    </location>
</feature>
<evidence type="ECO:0000256" key="13">
    <source>
        <dbReference type="ARBA" id="ARBA00038359"/>
    </source>
</evidence>
<feature type="transmembrane region" description="Helical" evidence="14">
    <location>
        <begin position="235"/>
        <end position="257"/>
    </location>
</feature>
<evidence type="ECO:0000256" key="12">
    <source>
        <dbReference type="ARBA" id="ARBA00023288"/>
    </source>
</evidence>
<sequence>MDLLIWFLLLVVHCDFAACLEQPGFVQPAATLLGRNSSSSALTSTGDFLSEIPACGAKCYSSALSIAQCSDAAGCICSNQTFFEQSHTCIRAACEFAQQLVTRNATEAFCKRPPRDRSAQYNATSISLCVVTGLLVITRLLFKLFFSLHKALQSDDWVILISILVGLPCTILNVVGLTDNGLGKDIWTLLPSEIVDFARYFFIQQILYIFLMTTIKLSLLCFYLTIFPGRRVRMFLWFTLAITLAFGAAFTVLSVVQCTPIRFYWMQYVQETNGSCININLMGWVNGAGSVIIDLWMIGIPLSQIQKLELHWKKKIGAGVMFLIGTFVTVVSILRLQSLLFFYSSENATWDLWQTAWWSTIEVNVGLICACLPTIRLILVRMWPRVFASTLNGSLPRSRLSRESGMMMRGQQVRLPSIEMQPKGVPVFHNQGLRKPSLTPQHEHLEKYQS</sequence>
<keyword evidence="12" id="KW-0449">Lipoprotein</keyword>
<keyword evidence="6" id="KW-0325">Glycoprotein</keyword>
<keyword evidence="8 15" id="KW-0732">Signal</keyword>
<evidence type="ECO:0000256" key="3">
    <source>
        <dbReference type="ARBA" id="ARBA00004613"/>
    </source>
</evidence>
<name>A0A166V5F9_9HYPO</name>
<dbReference type="InterPro" id="IPR052337">
    <property type="entry name" value="SAT4-like"/>
</dbReference>
<keyword evidence="18" id="KW-1185">Reference proteome</keyword>
<comment type="similarity">
    <text evidence="13">Belongs to the SAT4 family.</text>
</comment>
<dbReference type="AlphaFoldDB" id="A0A166V5F9"/>
<gene>
    <name evidence="17" type="ORF">AAL_00751</name>
</gene>
<evidence type="ECO:0000259" key="16">
    <source>
        <dbReference type="SMART" id="SM00747"/>
    </source>
</evidence>